<dbReference type="AlphaFoldDB" id="N8YW07"/>
<accession>N8YW07</accession>
<gene>
    <name evidence="1" type="ORF">F963_00548</name>
</gene>
<dbReference type="HOGENOM" id="CLU_3163446_0_0_6"/>
<proteinExistence type="predicted"/>
<name>N8YW07_ACIBZ</name>
<comment type="caution">
    <text evidence="1">The sequence shown here is derived from an EMBL/GenBank/DDBJ whole genome shotgun (WGS) entry which is preliminary data.</text>
</comment>
<dbReference type="Proteomes" id="UP000013270">
    <property type="component" value="Unassembled WGS sequence"/>
</dbReference>
<sequence length="47" mass="5785">MFIWLIYTYVLLLLNVRYIIAESLSLIRCLIFQLHQTCYRYKAQLDE</sequence>
<evidence type="ECO:0000313" key="2">
    <source>
        <dbReference type="Proteomes" id="UP000013270"/>
    </source>
</evidence>
<protein>
    <submittedName>
        <fullName evidence="1">Uncharacterized protein</fullName>
    </submittedName>
</protein>
<organism evidence="1 2">
    <name type="scientific">Acinetobacter bereziniae NIPH 3</name>
    <dbReference type="NCBI Taxonomy" id="1217651"/>
    <lineage>
        <taxon>Bacteria</taxon>
        <taxon>Pseudomonadati</taxon>
        <taxon>Pseudomonadota</taxon>
        <taxon>Gammaproteobacteria</taxon>
        <taxon>Moraxellales</taxon>
        <taxon>Moraxellaceae</taxon>
        <taxon>Acinetobacter</taxon>
    </lineage>
</organism>
<reference evidence="1 2" key="1">
    <citation type="submission" date="2013-02" db="EMBL/GenBank/DDBJ databases">
        <title>The Genome Sequence of Acinetobacter bereziniae NIPH 3.</title>
        <authorList>
            <consortium name="The Broad Institute Genome Sequencing Platform"/>
            <consortium name="The Broad Institute Genome Sequencing Center for Infectious Disease"/>
            <person name="Cerqueira G."/>
            <person name="Feldgarden M."/>
            <person name="Courvalin P."/>
            <person name="Perichon B."/>
            <person name="Grillot-Courvalin C."/>
            <person name="Clermont D."/>
            <person name="Rocha E."/>
            <person name="Yoon E.-J."/>
            <person name="Nemec A."/>
            <person name="Walker B."/>
            <person name="Young S.K."/>
            <person name="Zeng Q."/>
            <person name="Gargeya S."/>
            <person name="Fitzgerald M."/>
            <person name="Haas B."/>
            <person name="Abouelleil A."/>
            <person name="Alvarado L."/>
            <person name="Arachchi H.M."/>
            <person name="Berlin A.M."/>
            <person name="Chapman S.B."/>
            <person name="Dewar J."/>
            <person name="Goldberg J."/>
            <person name="Griggs A."/>
            <person name="Gujja S."/>
            <person name="Hansen M."/>
            <person name="Howarth C."/>
            <person name="Imamovic A."/>
            <person name="Larimer J."/>
            <person name="McCowan C."/>
            <person name="Murphy C."/>
            <person name="Neiman D."/>
            <person name="Pearson M."/>
            <person name="Priest M."/>
            <person name="Roberts A."/>
            <person name="Saif S."/>
            <person name="Shea T."/>
            <person name="Sisk P."/>
            <person name="Sykes S."/>
            <person name="Wortman J."/>
            <person name="Nusbaum C."/>
            <person name="Birren B."/>
        </authorList>
    </citation>
    <scope>NUCLEOTIDE SEQUENCE [LARGE SCALE GENOMIC DNA]</scope>
    <source>
        <strain evidence="1 2">NIPH 3</strain>
    </source>
</reference>
<dbReference type="EMBL" id="APPK01000012">
    <property type="protein sequence ID" value="ENV23435.1"/>
    <property type="molecule type" value="Genomic_DNA"/>
</dbReference>
<evidence type="ECO:0000313" key="1">
    <source>
        <dbReference type="EMBL" id="ENV23435.1"/>
    </source>
</evidence>